<dbReference type="PANTHER" id="PTHR33452:SF1">
    <property type="entry name" value="INNER MEMBRANE PROTEIN YPHA-RELATED"/>
    <property type="match status" value="1"/>
</dbReference>
<evidence type="ECO:0000256" key="4">
    <source>
        <dbReference type="ARBA" id="ARBA00022692"/>
    </source>
</evidence>
<feature type="transmembrane region" description="Helical" evidence="7">
    <location>
        <begin position="108"/>
        <end position="128"/>
    </location>
</feature>
<evidence type="ECO:0000256" key="3">
    <source>
        <dbReference type="ARBA" id="ARBA00022475"/>
    </source>
</evidence>
<comment type="similarity">
    <text evidence="2">Belongs to the DoxX family.</text>
</comment>
<dbReference type="OrthoDB" id="9792760at2"/>
<dbReference type="InterPro" id="IPR032808">
    <property type="entry name" value="DoxX"/>
</dbReference>
<dbReference type="AlphaFoldDB" id="A0A2X0JWU6"/>
<comment type="caution">
    <text evidence="8">The sequence shown here is derived from an EMBL/GenBank/DDBJ whole genome shotgun (WGS) entry which is preliminary data.</text>
</comment>
<keyword evidence="9" id="KW-1185">Reference proteome</keyword>
<keyword evidence="5 7" id="KW-1133">Transmembrane helix</keyword>
<dbReference type="GO" id="GO:0005886">
    <property type="term" value="C:plasma membrane"/>
    <property type="evidence" value="ECO:0007669"/>
    <property type="project" value="UniProtKB-SubCell"/>
</dbReference>
<evidence type="ECO:0000256" key="7">
    <source>
        <dbReference type="SAM" id="Phobius"/>
    </source>
</evidence>
<accession>A0A2X0JWU6</accession>
<keyword evidence="6 7" id="KW-0472">Membrane</keyword>
<dbReference type="InterPro" id="IPR051907">
    <property type="entry name" value="DoxX-like_oxidoreductase"/>
</dbReference>
<reference evidence="8 9" key="1">
    <citation type="submission" date="2018-06" db="EMBL/GenBank/DDBJ databases">
        <title>Streptacidiphilus pinicola sp. nov., isolated from pine grove soil.</title>
        <authorList>
            <person name="Roh S.G."/>
            <person name="Park S."/>
            <person name="Kim M.-K."/>
            <person name="Yun B.-R."/>
            <person name="Park J."/>
            <person name="Kim M.J."/>
            <person name="Kim Y.S."/>
            <person name="Kim S.B."/>
        </authorList>
    </citation>
    <scope>NUCLEOTIDE SEQUENCE [LARGE SCALE GENOMIC DNA]</scope>
    <source>
        <strain evidence="8 9">MMS16-CNU450</strain>
    </source>
</reference>
<keyword evidence="3" id="KW-1003">Cell membrane</keyword>
<evidence type="ECO:0000313" key="9">
    <source>
        <dbReference type="Proteomes" id="UP000248889"/>
    </source>
</evidence>
<evidence type="ECO:0000256" key="2">
    <source>
        <dbReference type="ARBA" id="ARBA00006679"/>
    </source>
</evidence>
<evidence type="ECO:0000313" key="8">
    <source>
        <dbReference type="EMBL" id="RAG81435.1"/>
    </source>
</evidence>
<evidence type="ECO:0008006" key="10">
    <source>
        <dbReference type="Google" id="ProtNLM"/>
    </source>
</evidence>
<evidence type="ECO:0000256" key="5">
    <source>
        <dbReference type="ARBA" id="ARBA00022989"/>
    </source>
</evidence>
<dbReference type="EMBL" id="QKYN01000160">
    <property type="protein sequence ID" value="RAG81435.1"/>
    <property type="molecule type" value="Genomic_DNA"/>
</dbReference>
<comment type="subcellular location">
    <subcellularLocation>
        <location evidence="1">Cell membrane</location>
        <topology evidence="1">Multi-pass membrane protein</topology>
    </subcellularLocation>
</comment>
<evidence type="ECO:0000256" key="6">
    <source>
        <dbReference type="ARBA" id="ARBA00023136"/>
    </source>
</evidence>
<feature type="transmembrane region" description="Helical" evidence="7">
    <location>
        <begin position="164"/>
        <end position="183"/>
    </location>
</feature>
<keyword evidence="4 7" id="KW-0812">Transmembrane</keyword>
<dbReference type="Pfam" id="PF07681">
    <property type="entry name" value="DoxX"/>
    <property type="match status" value="1"/>
</dbReference>
<feature type="transmembrane region" description="Helical" evidence="7">
    <location>
        <begin position="70"/>
        <end position="88"/>
    </location>
</feature>
<dbReference type="PANTHER" id="PTHR33452">
    <property type="entry name" value="OXIDOREDUCTASE CATD-RELATED"/>
    <property type="match status" value="1"/>
</dbReference>
<dbReference type="Proteomes" id="UP000248889">
    <property type="component" value="Unassembled WGS sequence"/>
</dbReference>
<organism evidence="8 9">
    <name type="scientific">Streptacidiphilus pinicola</name>
    <dbReference type="NCBI Taxonomy" id="2219663"/>
    <lineage>
        <taxon>Bacteria</taxon>
        <taxon>Bacillati</taxon>
        <taxon>Actinomycetota</taxon>
        <taxon>Actinomycetes</taxon>
        <taxon>Kitasatosporales</taxon>
        <taxon>Streptomycetaceae</taxon>
        <taxon>Streptacidiphilus</taxon>
    </lineage>
</organism>
<gene>
    <name evidence="8" type="ORF">DN069_32855</name>
</gene>
<name>A0A2X0JWU6_9ACTN</name>
<evidence type="ECO:0000256" key="1">
    <source>
        <dbReference type="ARBA" id="ARBA00004651"/>
    </source>
</evidence>
<protein>
    <recommendedName>
        <fullName evidence="10">DoxX family protein</fullName>
    </recommendedName>
</protein>
<proteinExistence type="inferred from homology"/>
<feature type="transmembrane region" description="Helical" evidence="7">
    <location>
        <begin position="135"/>
        <end position="152"/>
    </location>
</feature>
<sequence length="240" mass="25561">MSAREPDPRGALRALWEGHPLILLILRPGDSGFRQARHPAQYHTMATAPSSPATVRLECRMPNLSDAGTLTARVLTSLIFVGAGLTQATDPHEPLHMITHRGLPLAHVLYVASTAVLLGGALSLLVGWRTRWGSIALLLFIVPATFLFHLHSDQADIELFTRDLAIAGGLILLIQHGPGRLSLDARAQRRRLTLPEPGTRSAAVAATGGATAQPWRDAPAVEAALVPARRDTVGAGHQGA</sequence>